<accession>M6WGQ6</accession>
<dbReference type="InterPro" id="IPR027417">
    <property type="entry name" value="P-loop_NTPase"/>
</dbReference>
<protein>
    <submittedName>
        <fullName evidence="2">ATPase, AAA domain protein</fullName>
    </submittedName>
</protein>
<sequence>MDPDKVQREALRRVEEMGIIFLDEIDKIAGREGKTEQTFPEKGFKETFFRSWKERQ</sequence>
<dbReference type="Proteomes" id="UP000012159">
    <property type="component" value="Unassembled WGS sequence"/>
</dbReference>
<dbReference type="STRING" id="1192866.LEP1GSC133_3991"/>
<dbReference type="Pfam" id="PF00004">
    <property type="entry name" value="AAA"/>
    <property type="match status" value="1"/>
</dbReference>
<dbReference type="EMBL" id="AKWF02000028">
    <property type="protein sequence ID" value="EMO64374.1"/>
    <property type="molecule type" value="Genomic_DNA"/>
</dbReference>
<name>M6WGQ6_LEPBO</name>
<proteinExistence type="predicted"/>
<evidence type="ECO:0000259" key="1">
    <source>
        <dbReference type="Pfam" id="PF00004"/>
    </source>
</evidence>
<dbReference type="AlphaFoldDB" id="M6WGQ6"/>
<comment type="caution">
    <text evidence="2">The sequence shown here is derived from an EMBL/GenBank/DDBJ whole genome shotgun (WGS) entry which is preliminary data.</text>
</comment>
<reference evidence="2 3" key="1">
    <citation type="submission" date="2013-01" db="EMBL/GenBank/DDBJ databases">
        <authorList>
            <person name="Harkins D.M."/>
            <person name="Durkin A.S."/>
            <person name="Brinkac L.M."/>
            <person name="Haft D.H."/>
            <person name="Selengut J.D."/>
            <person name="Sanka R."/>
            <person name="DePew J."/>
            <person name="Purushe J."/>
            <person name="Picardeau M."/>
            <person name="Werts C."/>
            <person name="Goarant C."/>
            <person name="Vinetz J.M."/>
            <person name="Sutton G.G."/>
            <person name="Nierman W.C."/>
            <person name="Fouts D.E."/>
        </authorList>
    </citation>
    <scope>NUCLEOTIDE SEQUENCE [LARGE SCALE GENOMIC DNA]</scope>
    <source>
        <strain evidence="2 3">200901868</strain>
    </source>
</reference>
<feature type="domain" description="ATPase AAA-type core" evidence="1">
    <location>
        <begin position="8"/>
        <end position="48"/>
    </location>
</feature>
<dbReference type="InterPro" id="IPR003959">
    <property type="entry name" value="ATPase_AAA_core"/>
</dbReference>
<evidence type="ECO:0000313" key="2">
    <source>
        <dbReference type="EMBL" id="EMO64374.1"/>
    </source>
</evidence>
<dbReference type="GO" id="GO:0005524">
    <property type="term" value="F:ATP binding"/>
    <property type="evidence" value="ECO:0007669"/>
    <property type="project" value="InterPro"/>
</dbReference>
<gene>
    <name evidence="2" type="ORF">LEP1GSC133_3991</name>
</gene>
<organism evidence="2 3">
    <name type="scientific">Leptospira borgpetersenii serovar Pomona str. 200901868</name>
    <dbReference type="NCBI Taxonomy" id="1192866"/>
    <lineage>
        <taxon>Bacteria</taxon>
        <taxon>Pseudomonadati</taxon>
        <taxon>Spirochaetota</taxon>
        <taxon>Spirochaetia</taxon>
        <taxon>Leptospirales</taxon>
        <taxon>Leptospiraceae</taxon>
        <taxon>Leptospira</taxon>
    </lineage>
</organism>
<dbReference type="Gene3D" id="3.40.50.300">
    <property type="entry name" value="P-loop containing nucleotide triphosphate hydrolases"/>
    <property type="match status" value="1"/>
</dbReference>
<dbReference type="GO" id="GO:0016887">
    <property type="term" value="F:ATP hydrolysis activity"/>
    <property type="evidence" value="ECO:0007669"/>
    <property type="project" value="InterPro"/>
</dbReference>
<evidence type="ECO:0000313" key="3">
    <source>
        <dbReference type="Proteomes" id="UP000012159"/>
    </source>
</evidence>